<gene>
    <name evidence="1" type="ORF">LCGC14_1205610</name>
</gene>
<evidence type="ECO:0000313" key="1">
    <source>
        <dbReference type="EMBL" id="KKM93715.1"/>
    </source>
</evidence>
<sequence>MTEVSRTGDLYQGKRKICSLQIIEVRIPSTKKCRADNGLLIFPFTLVLPKGIYKAEIIEYRPDENKMCLYLLKLWAPLDLQSMKDGWFWDDPTGKIFLYERTEQ</sequence>
<organism evidence="1">
    <name type="scientific">marine sediment metagenome</name>
    <dbReference type="NCBI Taxonomy" id="412755"/>
    <lineage>
        <taxon>unclassified sequences</taxon>
        <taxon>metagenomes</taxon>
        <taxon>ecological metagenomes</taxon>
    </lineage>
</organism>
<dbReference type="EMBL" id="LAZR01006229">
    <property type="protein sequence ID" value="KKM93715.1"/>
    <property type="molecule type" value="Genomic_DNA"/>
</dbReference>
<comment type="caution">
    <text evidence="1">The sequence shown here is derived from an EMBL/GenBank/DDBJ whole genome shotgun (WGS) entry which is preliminary data.</text>
</comment>
<dbReference type="AlphaFoldDB" id="A0A0F9NXU3"/>
<accession>A0A0F9NXU3</accession>
<proteinExistence type="predicted"/>
<protein>
    <submittedName>
        <fullName evidence="1">Uncharacterized protein</fullName>
    </submittedName>
</protein>
<reference evidence="1" key="1">
    <citation type="journal article" date="2015" name="Nature">
        <title>Complex archaea that bridge the gap between prokaryotes and eukaryotes.</title>
        <authorList>
            <person name="Spang A."/>
            <person name="Saw J.H."/>
            <person name="Jorgensen S.L."/>
            <person name="Zaremba-Niedzwiedzka K."/>
            <person name="Martijn J."/>
            <person name="Lind A.E."/>
            <person name="van Eijk R."/>
            <person name="Schleper C."/>
            <person name="Guy L."/>
            <person name="Ettema T.J."/>
        </authorList>
    </citation>
    <scope>NUCLEOTIDE SEQUENCE</scope>
</reference>
<name>A0A0F9NXU3_9ZZZZ</name>